<proteinExistence type="predicted"/>
<organism evidence="2 3">
    <name type="scientific">Vagococcus allomyrinae</name>
    <dbReference type="NCBI Taxonomy" id="2794353"/>
    <lineage>
        <taxon>Bacteria</taxon>
        <taxon>Bacillati</taxon>
        <taxon>Bacillota</taxon>
        <taxon>Bacilli</taxon>
        <taxon>Lactobacillales</taxon>
        <taxon>Enterococcaceae</taxon>
        <taxon>Vagococcus</taxon>
    </lineage>
</organism>
<protein>
    <submittedName>
        <fullName evidence="2">Uncharacterized protein</fullName>
    </submittedName>
</protein>
<evidence type="ECO:0000256" key="1">
    <source>
        <dbReference type="SAM" id="Phobius"/>
    </source>
</evidence>
<accession>A0A940PGP8</accession>
<sequence length="285" mass="31871">MKNNKRTIRNISVGFIAFMCSILLVGLTLILIMERTIMSADFLNKAAVKSDYYTALTKQVTVQIQDIGLGSGIPQDVLEEVVDVKQVQRDFESYSYQAYMGNALTIEQAPFLEQISGLIYDYGATKGQKLTPENVQGVKLFSEKSYDVYSDFINLPYLPAVGQRIQAFASNLVLLQVILGVSVLLMLMLIVYLLHGWWHRLLRYMAYIFSGSGLMLIVLPAAILWSGIIKRVSIASPPLYKLITTYLSSSLMVLIYVGGAFLLVSLIFAGISTILRKHQSSVKMW</sequence>
<keyword evidence="1" id="KW-1133">Transmembrane helix</keyword>
<keyword evidence="1" id="KW-0472">Membrane</keyword>
<feature type="transmembrane region" description="Helical" evidence="1">
    <location>
        <begin position="249"/>
        <end position="275"/>
    </location>
</feature>
<keyword evidence="1" id="KW-0812">Transmembrane</keyword>
<feature type="transmembrane region" description="Helical" evidence="1">
    <location>
        <begin position="173"/>
        <end position="194"/>
    </location>
</feature>
<keyword evidence="3" id="KW-1185">Reference proteome</keyword>
<feature type="transmembrane region" description="Helical" evidence="1">
    <location>
        <begin position="12"/>
        <end position="33"/>
    </location>
</feature>
<reference evidence="2" key="1">
    <citation type="submission" date="2020-12" db="EMBL/GenBank/DDBJ databases">
        <title>Vagococcus allomyrinae sp. nov. and Enterococcus lavae sp. nov., isolated from the larvae of Allomyrina dichotoma.</title>
        <authorList>
            <person name="Lee S.D."/>
        </authorList>
    </citation>
    <scope>NUCLEOTIDE SEQUENCE</scope>
    <source>
        <strain evidence="2">BWB3-3</strain>
    </source>
</reference>
<name>A0A940PGP8_9ENTE</name>
<evidence type="ECO:0000313" key="3">
    <source>
        <dbReference type="Proteomes" id="UP000674938"/>
    </source>
</evidence>
<feature type="transmembrane region" description="Helical" evidence="1">
    <location>
        <begin position="206"/>
        <end position="229"/>
    </location>
</feature>
<dbReference type="EMBL" id="JAEEGA010000018">
    <property type="protein sequence ID" value="MBP1043623.1"/>
    <property type="molecule type" value="Genomic_DNA"/>
</dbReference>
<gene>
    <name evidence="2" type="ORF">I6N95_21585</name>
</gene>
<dbReference type="RefSeq" id="WP_209531437.1">
    <property type="nucleotide sequence ID" value="NZ_JAEEGA010000018.1"/>
</dbReference>
<comment type="caution">
    <text evidence="2">The sequence shown here is derived from an EMBL/GenBank/DDBJ whole genome shotgun (WGS) entry which is preliminary data.</text>
</comment>
<dbReference type="AlphaFoldDB" id="A0A940PGP8"/>
<evidence type="ECO:0000313" key="2">
    <source>
        <dbReference type="EMBL" id="MBP1043623.1"/>
    </source>
</evidence>
<dbReference type="Proteomes" id="UP000674938">
    <property type="component" value="Unassembled WGS sequence"/>
</dbReference>